<evidence type="ECO:0000259" key="5">
    <source>
        <dbReference type="SMART" id="SM00701"/>
    </source>
</evidence>
<keyword evidence="3" id="KW-0391">Immunity</keyword>
<dbReference type="SMART" id="SM00644">
    <property type="entry name" value="Ami_2"/>
    <property type="match status" value="1"/>
</dbReference>
<name>A0A834HXR7_RHYFE</name>
<evidence type="ECO:0000313" key="7">
    <source>
        <dbReference type="Proteomes" id="UP000625711"/>
    </source>
</evidence>
<dbReference type="InterPro" id="IPR015510">
    <property type="entry name" value="PGRP"/>
</dbReference>
<feature type="domain" description="N-acetylmuramoyl-L-alanine amidase" evidence="4">
    <location>
        <begin position="135"/>
        <end position="261"/>
    </location>
</feature>
<dbReference type="CDD" id="cd06583">
    <property type="entry name" value="PGRP"/>
    <property type="match status" value="1"/>
</dbReference>
<dbReference type="GO" id="GO:0008270">
    <property type="term" value="F:zinc ion binding"/>
    <property type="evidence" value="ECO:0007669"/>
    <property type="project" value="InterPro"/>
</dbReference>
<comment type="similarity">
    <text evidence="1">Belongs to the N-acetylmuramoyl-L-alanine amidase 2 family.</text>
</comment>
<dbReference type="EMBL" id="JAACXV010014240">
    <property type="protein sequence ID" value="KAF7269314.1"/>
    <property type="molecule type" value="Genomic_DNA"/>
</dbReference>
<keyword evidence="2" id="KW-0399">Innate immunity</keyword>
<dbReference type="SUPFAM" id="SSF55846">
    <property type="entry name" value="N-acetylmuramoyl-L-alanine amidase-like"/>
    <property type="match status" value="1"/>
</dbReference>
<dbReference type="PANTHER" id="PTHR11022:SF41">
    <property type="entry name" value="PEPTIDOGLYCAN-RECOGNITION PROTEIN LC-RELATED"/>
    <property type="match status" value="1"/>
</dbReference>
<feature type="domain" description="Peptidoglycan recognition protein family" evidence="5">
    <location>
        <begin position="121"/>
        <end position="263"/>
    </location>
</feature>
<organism evidence="6 7">
    <name type="scientific">Rhynchophorus ferrugineus</name>
    <name type="common">Red palm weevil</name>
    <name type="synonym">Curculio ferrugineus</name>
    <dbReference type="NCBI Taxonomy" id="354439"/>
    <lineage>
        <taxon>Eukaryota</taxon>
        <taxon>Metazoa</taxon>
        <taxon>Ecdysozoa</taxon>
        <taxon>Arthropoda</taxon>
        <taxon>Hexapoda</taxon>
        <taxon>Insecta</taxon>
        <taxon>Pterygota</taxon>
        <taxon>Neoptera</taxon>
        <taxon>Endopterygota</taxon>
        <taxon>Coleoptera</taxon>
        <taxon>Polyphaga</taxon>
        <taxon>Cucujiformia</taxon>
        <taxon>Curculionidae</taxon>
        <taxon>Dryophthorinae</taxon>
        <taxon>Rhynchophorus</taxon>
    </lineage>
</organism>
<dbReference type="InterPro" id="IPR036505">
    <property type="entry name" value="Amidase/PGRP_sf"/>
</dbReference>
<evidence type="ECO:0000256" key="2">
    <source>
        <dbReference type="ARBA" id="ARBA00022588"/>
    </source>
</evidence>
<dbReference type="GO" id="GO:0009253">
    <property type="term" value="P:peptidoglycan catabolic process"/>
    <property type="evidence" value="ECO:0007669"/>
    <property type="project" value="InterPro"/>
</dbReference>
<evidence type="ECO:0000313" key="6">
    <source>
        <dbReference type="EMBL" id="KAF7269314.1"/>
    </source>
</evidence>
<dbReference type="PANTHER" id="PTHR11022">
    <property type="entry name" value="PEPTIDOGLYCAN RECOGNITION PROTEIN"/>
    <property type="match status" value="1"/>
</dbReference>
<comment type="caution">
    <text evidence="6">The sequence shown here is derived from an EMBL/GenBank/DDBJ whole genome shotgun (WGS) entry which is preliminary data.</text>
</comment>
<gene>
    <name evidence="6" type="ORF">GWI33_017637</name>
</gene>
<keyword evidence="7" id="KW-1185">Reference proteome</keyword>
<evidence type="ECO:0000256" key="3">
    <source>
        <dbReference type="ARBA" id="ARBA00022859"/>
    </source>
</evidence>
<evidence type="ECO:0000256" key="1">
    <source>
        <dbReference type="ARBA" id="ARBA00007553"/>
    </source>
</evidence>
<evidence type="ECO:0008006" key="8">
    <source>
        <dbReference type="Google" id="ProtNLM"/>
    </source>
</evidence>
<accession>A0A834HXR7</accession>
<reference evidence="6" key="1">
    <citation type="submission" date="2020-08" db="EMBL/GenBank/DDBJ databases">
        <title>Genome sequencing and assembly of the red palm weevil Rhynchophorus ferrugineus.</title>
        <authorList>
            <person name="Dias G.B."/>
            <person name="Bergman C.M."/>
            <person name="Manee M."/>
        </authorList>
    </citation>
    <scope>NUCLEOTIDE SEQUENCE</scope>
    <source>
        <strain evidence="6">AA-2017</strain>
        <tissue evidence="6">Whole larva</tissue>
    </source>
</reference>
<dbReference type="GO" id="GO:0008745">
    <property type="term" value="F:N-acetylmuramoyl-L-alanine amidase activity"/>
    <property type="evidence" value="ECO:0007669"/>
    <property type="project" value="InterPro"/>
</dbReference>
<proteinExistence type="inferred from homology"/>
<dbReference type="InterPro" id="IPR006619">
    <property type="entry name" value="PGRP_domain_met/bac"/>
</dbReference>
<protein>
    <recommendedName>
        <fullName evidence="8">Peptidoglycan recognition protein</fullName>
    </recommendedName>
</protein>
<dbReference type="GO" id="GO:0045087">
    <property type="term" value="P:innate immune response"/>
    <property type="evidence" value="ECO:0007669"/>
    <property type="project" value="UniProtKB-KW"/>
</dbReference>
<dbReference type="InterPro" id="IPR002502">
    <property type="entry name" value="Amidase_domain"/>
</dbReference>
<dbReference type="SMART" id="SM00701">
    <property type="entry name" value="PGRP"/>
    <property type="match status" value="1"/>
</dbReference>
<dbReference type="OrthoDB" id="10001926at2759"/>
<dbReference type="AlphaFoldDB" id="A0A834HXR7"/>
<evidence type="ECO:0000259" key="4">
    <source>
        <dbReference type="SMART" id="SM00644"/>
    </source>
</evidence>
<dbReference type="Gene3D" id="3.40.80.10">
    <property type="entry name" value="Peptidoglycan recognition protein-like"/>
    <property type="match status" value="1"/>
</dbReference>
<dbReference type="Proteomes" id="UP000625711">
    <property type="component" value="Unassembled WGS sequence"/>
</dbReference>
<dbReference type="Pfam" id="PF01510">
    <property type="entry name" value="Amidase_2"/>
    <property type="match status" value="1"/>
</dbReference>
<sequence>MCSVNEATNNVLESAMDRLDIDNRQKDSLDLRNDTAVHDALMRNFDISKSKVQRNRQEAIQAATVYLREPFSKIADTINIDQSTDVRIGHVINITENILLNTQKNELEIQSNKGRDFTNYFPMIDRMHWLAEPCRAERTYLPEPARFVIICHTATDESYTQAENVLMLRLLQTFHIESQGWSDIAYNFCVGCDGNVYEGRGWFIQGSHTLNYNKYAMGIAFIGCFVNKLPPQQSLKACKDLINHDHSKALVTSWWMKSKRGKTSIQKLAFGTLQYRLKIEIFPFRQL</sequence>